<dbReference type="Proteomes" id="UP000737018">
    <property type="component" value="Unassembled WGS sequence"/>
</dbReference>
<reference evidence="1" key="1">
    <citation type="submission" date="2020-03" db="EMBL/GenBank/DDBJ databases">
        <title>Castanea mollissima Vanexum genome sequencing.</title>
        <authorList>
            <person name="Staton M."/>
        </authorList>
    </citation>
    <scope>NUCLEOTIDE SEQUENCE</scope>
    <source>
        <tissue evidence="1">Leaf</tissue>
    </source>
</reference>
<dbReference type="PANTHER" id="PTHR33874">
    <property type="entry name" value="RING FINGER PROTEIN"/>
    <property type="match status" value="1"/>
</dbReference>
<evidence type="ECO:0000313" key="2">
    <source>
        <dbReference type="Proteomes" id="UP000737018"/>
    </source>
</evidence>
<dbReference type="OrthoDB" id="845076at2759"/>
<proteinExistence type="predicted"/>
<organism evidence="1 2">
    <name type="scientific">Castanea mollissima</name>
    <name type="common">Chinese chestnut</name>
    <dbReference type="NCBI Taxonomy" id="60419"/>
    <lineage>
        <taxon>Eukaryota</taxon>
        <taxon>Viridiplantae</taxon>
        <taxon>Streptophyta</taxon>
        <taxon>Embryophyta</taxon>
        <taxon>Tracheophyta</taxon>
        <taxon>Spermatophyta</taxon>
        <taxon>Magnoliopsida</taxon>
        <taxon>eudicotyledons</taxon>
        <taxon>Gunneridae</taxon>
        <taxon>Pentapetalae</taxon>
        <taxon>rosids</taxon>
        <taxon>fabids</taxon>
        <taxon>Fagales</taxon>
        <taxon>Fagaceae</taxon>
        <taxon>Castanea</taxon>
    </lineage>
</organism>
<dbReference type="PANTHER" id="PTHR33874:SF4">
    <property type="entry name" value="EXPRESSED PROTEIN"/>
    <property type="match status" value="1"/>
</dbReference>
<gene>
    <name evidence="1" type="ORF">CMV_017448</name>
</gene>
<evidence type="ECO:0000313" key="1">
    <source>
        <dbReference type="EMBL" id="KAF3957553.1"/>
    </source>
</evidence>
<dbReference type="EMBL" id="JRKL02002791">
    <property type="protein sequence ID" value="KAF3957553.1"/>
    <property type="molecule type" value="Genomic_DNA"/>
</dbReference>
<sequence length="270" mass="30190">MRAHGAVEVAKTVIEVADVAWMALEKTHHHQHHDHDHDHDHQQNTAIPDEELESGSENRRLKNLLEQNLKLLQNLSESPSLSHDCPPDLYARLVATVDSEHFLARLKSLQLASVNGISYEFPFKEATDADMRSAEILIKVDGEEPSWWVWVTDEMVPSNVEEWSGIDDEKYVVVSEEHVVDGVANFMARCIMSNPKAQNLTPEELQKTVAKAVGGVSKLEKVLGIWHAGTLFYTLSTWGLALAGLYRTRAVFKLAALGVHTTSKVVMRAL</sequence>
<accession>A0A8J4VDQ4</accession>
<comment type="caution">
    <text evidence="1">The sequence shown here is derived from an EMBL/GenBank/DDBJ whole genome shotgun (WGS) entry which is preliminary data.</text>
</comment>
<protein>
    <recommendedName>
        <fullName evidence="3">RRP15-like protein</fullName>
    </recommendedName>
</protein>
<dbReference type="AlphaFoldDB" id="A0A8J4VDQ4"/>
<keyword evidence="2" id="KW-1185">Reference proteome</keyword>
<name>A0A8J4VDQ4_9ROSI</name>
<evidence type="ECO:0008006" key="3">
    <source>
        <dbReference type="Google" id="ProtNLM"/>
    </source>
</evidence>